<keyword evidence="2" id="KW-0812">Transmembrane</keyword>
<keyword evidence="2" id="KW-0472">Membrane</keyword>
<name>A0ABD3NLS7_9STRA</name>
<evidence type="ECO:0000313" key="3">
    <source>
        <dbReference type="EMBL" id="KAL3775506.1"/>
    </source>
</evidence>
<sequence>MAINRHVRPLITIFGAIAFASPFIFKLDRLPSPTDDRPITRRLDIAIDDSDPLATATLSVIAKQNPPPAVNSDDHKRVTAILSETRDLIAQAKTLLEENGGENAHEMVNMATAKFREAKEHIRNKRAVAAAPAEEKTNLRPEERKEMEEEGTKIVDDVDRAMDVSRNMYETFISFPECIGRLFEDCLELINADLTNLGMSTVEVVVHEKRNVNQDGYNKVVIVTNEEANRVTGRTGDGIVSYPFSWDDRSLGTRILGVDGKWNCREMTPEDCCDSIKESTKNPDTRGNYLECHVFVPFGGVGNARRNDRVFINLSPDGRVHEAPLVQ</sequence>
<dbReference type="AlphaFoldDB" id="A0ABD3NLS7"/>
<dbReference type="Proteomes" id="UP001530400">
    <property type="component" value="Unassembled WGS sequence"/>
</dbReference>
<feature type="compositionally biased region" description="Basic and acidic residues" evidence="1">
    <location>
        <begin position="133"/>
        <end position="150"/>
    </location>
</feature>
<accession>A0ABD3NLS7</accession>
<reference evidence="3 4" key="1">
    <citation type="submission" date="2024-10" db="EMBL/GenBank/DDBJ databases">
        <title>Updated reference genomes for cyclostephanoid diatoms.</title>
        <authorList>
            <person name="Roberts W.R."/>
            <person name="Alverson A.J."/>
        </authorList>
    </citation>
    <scope>NUCLEOTIDE SEQUENCE [LARGE SCALE GENOMIC DNA]</scope>
    <source>
        <strain evidence="3 4">AJA010-31</strain>
    </source>
</reference>
<organism evidence="3 4">
    <name type="scientific">Cyclotella atomus</name>
    <dbReference type="NCBI Taxonomy" id="382360"/>
    <lineage>
        <taxon>Eukaryota</taxon>
        <taxon>Sar</taxon>
        <taxon>Stramenopiles</taxon>
        <taxon>Ochrophyta</taxon>
        <taxon>Bacillariophyta</taxon>
        <taxon>Coscinodiscophyceae</taxon>
        <taxon>Thalassiosirophycidae</taxon>
        <taxon>Stephanodiscales</taxon>
        <taxon>Stephanodiscaceae</taxon>
        <taxon>Cyclotella</taxon>
    </lineage>
</organism>
<keyword evidence="4" id="KW-1185">Reference proteome</keyword>
<evidence type="ECO:0000256" key="2">
    <source>
        <dbReference type="SAM" id="Phobius"/>
    </source>
</evidence>
<feature type="transmembrane region" description="Helical" evidence="2">
    <location>
        <begin position="7"/>
        <end position="25"/>
    </location>
</feature>
<dbReference type="EMBL" id="JALLPJ020001151">
    <property type="protein sequence ID" value="KAL3775506.1"/>
    <property type="molecule type" value="Genomic_DNA"/>
</dbReference>
<keyword evidence="2" id="KW-1133">Transmembrane helix</keyword>
<feature type="region of interest" description="Disordered" evidence="1">
    <location>
        <begin position="125"/>
        <end position="150"/>
    </location>
</feature>
<evidence type="ECO:0000313" key="4">
    <source>
        <dbReference type="Proteomes" id="UP001530400"/>
    </source>
</evidence>
<comment type="caution">
    <text evidence="3">The sequence shown here is derived from an EMBL/GenBank/DDBJ whole genome shotgun (WGS) entry which is preliminary data.</text>
</comment>
<proteinExistence type="predicted"/>
<protein>
    <submittedName>
        <fullName evidence="3">Uncharacterized protein</fullName>
    </submittedName>
</protein>
<evidence type="ECO:0000256" key="1">
    <source>
        <dbReference type="SAM" id="MobiDB-lite"/>
    </source>
</evidence>
<gene>
    <name evidence="3" type="ORF">ACHAWO_003038</name>
</gene>